<reference evidence="2 3" key="1">
    <citation type="submission" date="2018-06" db="EMBL/GenBank/DDBJ databases">
        <title>Extensive metabolic versatility and redundancy in microbially diverse, dynamic hydrothermal sediments.</title>
        <authorList>
            <person name="Dombrowski N."/>
            <person name="Teske A."/>
            <person name="Baker B.J."/>
        </authorList>
    </citation>
    <scope>NUCLEOTIDE SEQUENCE [LARGE SCALE GENOMIC DNA]</scope>
    <source>
        <strain evidence="2">B35_G9</strain>
    </source>
</reference>
<feature type="non-terminal residue" evidence="2">
    <location>
        <position position="1"/>
    </location>
</feature>
<feature type="transmembrane region" description="Helical" evidence="1">
    <location>
        <begin position="12"/>
        <end position="37"/>
    </location>
</feature>
<dbReference type="Proteomes" id="UP000282321">
    <property type="component" value="Unassembled WGS sequence"/>
</dbReference>
<proteinExistence type="predicted"/>
<sequence>TGIKLVEISTIILVIILSYIVDIRLILVVGLYIFLAIYGGHIKSKLLEGSQRILFSLAGYSFLLFLGTRGMAVFLFALSLHLMIAAARELLYFSSLENEEREDYVDRVKKQFFIARFIIYIFFVYSPMALALKIVRFLPFLIPLFLLIDVPYIAFISYIRISHSNKNFRRITLFLSYSIPLFYLILLAGRF</sequence>
<protein>
    <submittedName>
        <fullName evidence="2">Uncharacterized protein</fullName>
    </submittedName>
</protein>
<evidence type="ECO:0000313" key="3">
    <source>
        <dbReference type="Proteomes" id="UP000282321"/>
    </source>
</evidence>
<dbReference type="EMBL" id="QNBC01000051">
    <property type="protein sequence ID" value="RKX66225.1"/>
    <property type="molecule type" value="Genomic_DNA"/>
</dbReference>
<feature type="transmembrane region" description="Helical" evidence="1">
    <location>
        <begin position="171"/>
        <end position="189"/>
    </location>
</feature>
<dbReference type="AlphaFoldDB" id="A0A660S7W1"/>
<evidence type="ECO:0000256" key="1">
    <source>
        <dbReference type="SAM" id="Phobius"/>
    </source>
</evidence>
<evidence type="ECO:0000313" key="2">
    <source>
        <dbReference type="EMBL" id="RKX66225.1"/>
    </source>
</evidence>
<accession>A0A660S7W1</accession>
<feature type="transmembrane region" description="Helical" evidence="1">
    <location>
        <begin position="112"/>
        <end position="131"/>
    </location>
</feature>
<feature type="transmembrane region" description="Helical" evidence="1">
    <location>
        <begin position="72"/>
        <end position="91"/>
    </location>
</feature>
<keyword evidence="1" id="KW-1133">Transmembrane helix</keyword>
<comment type="caution">
    <text evidence="2">The sequence shown here is derived from an EMBL/GenBank/DDBJ whole genome shotgun (WGS) entry which is preliminary data.</text>
</comment>
<organism evidence="2 3">
    <name type="scientific">candidate division TA06 bacterium</name>
    <dbReference type="NCBI Taxonomy" id="2250710"/>
    <lineage>
        <taxon>Bacteria</taxon>
        <taxon>Bacteria division TA06</taxon>
    </lineage>
</organism>
<gene>
    <name evidence="2" type="ORF">DRP44_04590</name>
</gene>
<keyword evidence="1" id="KW-0812">Transmembrane</keyword>
<keyword evidence="1" id="KW-0472">Membrane</keyword>
<name>A0A660S7W1_UNCT6</name>
<feature type="transmembrane region" description="Helical" evidence="1">
    <location>
        <begin position="137"/>
        <end position="159"/>
    </location>
</feature>